<evidence type="ECO:0000256" key="1">
    <source>
        <dbReference type="ARBA" id="ARBA00009746"/>
    </source>
</evidence>
<dbReference type="HOGENOM" id="CLU_106567_0_0_2"/>
<keyword evidence="2" id="KW-0812">Transmembrane</keyword>
<dbReference type="OrthoDB" id="135514at2157"/>
<reference evidence="3 4" key="1">
    <citation type="submission" date="2014-07" db="EMBL/GenBank/DDBJ databases">
        <title>Methanogenic archaea and the global carbon cycle.</title>
        <authorList>
            <person name="Henriksen J.R."/>
            <person name="Luke J."/>
            <person name="Reinhart S."/>
            <person name="Benedict M.N."/>
            <person name="Youngblut N.D."/>
            <person name="Metcalf M.E."/>
            <person name="Whitaker R.J."/>
            <person name="Metcalf W.W."/>
        </authorList>
    </citation>
    <scope>NUCLEOTIDE SEQUENCE [LARGE SCALE GENOMIC DNA]</scope>
    <source>
        <strain evidence="3 4">HB-1</strain>
    </source>
</reference>
<dbReference type="PATRIC" id="fig|1434110.4.peg.2667"/>
<dbReference type="GeneID" id="24831334"/>
<name>A0A0E3SCI0_9EURY</name>
<dbReference type="Proteomes" id="UP000033101">
    <property type="component" value="Chromosome"/>
</dbReference>
<dbReference type="EMBL" id="CP009516">
    <property type="protein sequence ID" value="AKB78581.1"/>
    <property type="molecule type" value="Genomic_DNA"/>
</dbReference>
<keyword evidence="2" id="KW-0472">Membrane</keyword>
<gene>
    <name evidence="3" type="ORF">MSHOH_2098</name>
</gene>
<proteinExistence type="inferred from homology"/>
<dbReference type="AlphaFoldDB" id="A0A0E3SCI0"/>
<accession>A0A0E3SCI0</accession>
<keyword evidence="4" id="KW-1185">Reference proteome</keyword>
<evidence type="ECO:0000313" key="3">
    <source>
        <dbReference type="EMBL" id="AKB78581.1"/>
    </source>
</evidence>
<feature type="transmembrane region" description="Helical" evidence="2">
    <location>
        <begin position="6"/>
        <end position="27"/>
    </location>
</feature>
<organism evidence="3 4">
    <name type="scientific">Methanosarcina horonobensis HB-1 = JCM 15518</name>
    <dbReference type="NCBI Taxonomy" id="1434110"/>
    <lineage>
        <taxon>Archaea</taxon>
        <taxon>Methanobacteriati</taxon>
        <taxon>Methanobacteriota</taxon>
        <taxon>Stenosarchaea group</taxon>
        <taxon>Methanomicrobia</taxon>
        <taxon>Methanosarcinales</taxon>
        <taxon>Methanosarcinaceae</taxon>
        <taxon>Methanosarcina</taxon>
    </lineage>
</organism>
<dbReference type="InterPro" id="IPR008887">
    <property type="entry name" value="UPF0228"/>
</dbReference>
<evidence type="ECO:0000256" key="2">
    <source>
        <dbReference type="SAM" id="Phobius"/>
    </source>
</evidence>
<keyword evidence="2" id="KW-1133">Transmembrane helix</keyword>
<dbReference type="KEGG" id="mhor:MSHOH_2098"/>
<dbReference type="Pfam" id="PF05727">
    <property type="entry name" value="UPF0228"/>
    <property type="match status" value="1"/>
</dbReference>
<dbReference type="RefSeq" id="WP_052730826.1">
    <property type="nucleotide sequence ID" value="NZ_CP009516.1"/>
</dbReference>
<sequence length="213" mass="24757">MTKPIYTVLFIVVFIVFLILVIPLVLFTSTHVTAEMTSDTETPAQELQAGGLFIEFEEGIGEQEVKAILENCNMTRNWIIKYNVDYMGDLYYVKVDEDKRNELNKEENWNDPVYPEIPEPRFPEIKKGNYSYIIVSEENFENESFENGSFLKVMKKHNLQVKKSIVCYILFGDGSQNWSEPKNLIPEMDAIRIKNELEMCEKVMIVSPDYLEG</sequence>
<protein>
    <submittedName>
        <fullName evidence="3">Uncharacterized protein</fullName>
    </submittedName>
</protein>
<comment type="similarity">
    <text evidence="1">Belongs to the UPF0228 family.</text>
</comment>
<evidence type="ECO:0000313" key="4">
    <source>
        <dbReference type="Proteomes" id="UP000033101"/>
    </source>
</evidence>